<dbReference type="InterPro" id="IPR017900">
    <property type="entry name" value="4Fe4S_Fe_S_CS"/>
</dbReference>
<organism evidence="2">
    <name type="scientific">marine sediment metagenome</name>
    <dbReference type="NCBI Taxonomy" id="412755"/>
    <lineage>
        <taxon>unclassified sequences</taxon>
        <taxon>metagenomes</taxon>
        <taxon>ecological metagenomes</taxon>
    </lineage>
</organism>
<dbReference type="InterPro" id="IPR017896">
    <property type="entry name" value="4Fe4S_Fe-S-bd"/>
</dbReference>
<dbReference type="PROSITE" id="PS51379">
    <property type="entry name" value="4FE4S_FER_2"/>
    <property type="match status" value="1"/>
</dbReference>
<dbReference type="SUPFAM" id="SSF54862">
    <property type="entry name" value="4Fe-4S ferredoxins"/>
    <property type="match status" value="1"/>
</dbReference>
<name>X0YHF6_9ZZZZ</name>
<dbReference type="Gene3D" id="3.30.70.20">
    <property type="match status" value="1"/>
</dbReference>
<feature type="domain" description="4Fe-4S ferredoxin-type" evidence="1">
    <location>
        <begin position="10"/>
        <end position="38"/>
    </location>
</feature>
<dbReference type="AlphaFoldDB" id="X0YHF6"/>
<sequence length="248" mass="26520">LEVKGCRELQSEVLARNLCTLCGACIGMCPYLVAYRGRVVALDDCDLRQGRCYVFCPRTSVDLDLLSQTMFGVPYAADELGTVREIVLARASDKAVRSKAQFGGTVTALASFALDQGLIDSAVLTASDERILPSGTPAANKAQILGCAGSNFVAAPTLAAFNRQSEGDAQSIGVVGIPCQALALAKMRASPLENHNNIDKLKLVIGLFCTWALRYEGLARLLADKVPLNQIVKFDIPPPPANLFQVFT</sequence>
<dbReference type="GO" id="GO:0052592">
    <property type="term" value="F:oxidoreductase activity, acting on CH or CH2 groups, with an iron-sulfur protein as acceptor"/>
    <property type="evidence" value="ECO:0007669"/>
    <property type="project" value="TreeGrafter"/>
</dbReference>
<feature type="non-terminal residue" evidence="2">
    <location>
        <position position="248"/>
    </location>
</feature>
<dbReference type="InterPro" id="IPR007525">
    <property type="entry name" value="FrhB_FdhB_C"/>
</dbReference>
<dbReference type="PANTHER" id="PTHR31332:SF0">
    <property type="entry name" value="7-HYDROXYMETHYL CHLOROPHYLL A REDUCTASE, CHLOROPLASTIC"/>
    <property type="match status" value="1"/>
</dbReference>
<dbReference type="InterPro" id="IPR007516">
    <property type="entry name" value="Co_F420_Hydgase/DH_bsu_N"/>
</dbReference>
<accession>X0YHF6</accession>
<dbReference type="Pfam" id="PF04422">
    <property type="entry name" value="FrhB_FdhB_N"/>
    <property type="match status" value="1"/>
</dbReference>
<evidence type="ECO:0000313" key="2">
    <source>
        <dbReference type="EMBL" id="GAG36266.1"/>
    </source>
</evidence>
<protein>
    <recommendedName>
        <fullName evidence="1">4Fe-4S ferredoxin-type domain-containing protein</fullName>
    </recommendedName>
</protein>
<gene>
    <name evidence="2" type="ORF">S01H1_68967</name>
</gene>
<feature type="non-terminal residue" evidence="2">
    <location>
        <position position="1"/>
    </location>
</feature>
<comment type="caution">
    <text evidence="2">The sequence shown here is derived from an EMBL/GenBank/DDBJ whole genome shotgun (WGS) entry which is preliminary data.</text>
</comment>
<dbReference type="Pfam" id="PF04432">
    <property type="entry name" value="FrhB_FdhB_C"/>
    <property type="match status" value="1"/>
</dbReference>
<dbReference type="PROSITE" id="PS00198">
    <property type="entry name" value="4FE4S_FER_1"/>
    <property type="match status" value="1"/>
</dbReference>
<proteinExistence type="predicted"/>
<reference evidence="2" key="1">
    <citation type="journal article" date="2014" name="Front. Microbiol.">
        <title>High frequency of phylogenetically diverse reductive dehalogenase-homologous genes in deep subseafloor sedimentary metagenomes.</title>
        <authorList>
            <person name="Kawai M."/>
            <person name="Futagami T."/>
            <person name="Toyoda A."/>
            <person name="Takaki Y."/>
            <person name="Nishi S."/>
            <person name="Hori S."/>
            <person name="Arai W."/>
            <person name="Tsubouchi T."/>
            <person name="Morono Y."/>
            <person name="Uchiyama I."/>
            <person name="Ito T."/>
            <person name="Fujiyama A."/>
            <person name="Inagaki F."/>
            <person name="Takami H."/>
        </authorList>
    </citation>
    <scope>NUCLEOTIDE SEQUENCE</scope>
    <source>
        <strain evidence="2">Expedition CK06-06</strain>
    </source>
</reference>
<dbReference type="EMBL" id="BARS01045762">
    <property type="protein sequence ID" value="GAG36266.1"/>
    <property type="molecule type" value="Genomic_DNA"/>
</dbReference>
<evidence type="ECO:0000259" key="1">
    <source>
        <dbReference type="PROSITE" id="PS51379"/>
    </source>
</evidence>
<dbReference type="InterPro" id="IPR045220">
    <property type="entry name" value="FRHB/FDHB/HCAR-like"/>
</dbReference>
<dbReference type="PANTHER" id="PTHR31332">
    <property type="entry name" value="7-HYDROXYMETHYL CHLOROPHYLL A REDUCTASE, CHLOROPLASTIC"/>
    <property type="match status" value="1"/>
</dbReference>